<evidence type="ECO:0000313" key="2">
    <source>
        <dbReference type="EMBL" id="TCO17034.1"/>
    </source>
</evidence>
<feature type="transmembrane region" description="Helical" evidence="1">
    <location>
        <begin position="216"/>
        <end position="236"/>
    </location>
</feature>
<keyword evidence="1" id="KW-0812">Transmembrane</keyword>
<feature type="transmembrane region" description="Helical" evidence="1">
    <location>
        <begin position="170"/>
        <end position="196"/>
    </location>
</feature>
<sequence>MHIPQDERRGGRFGAAVAGAVAGAVADAVSEAAGHKVRADPVLARTGGPAGNALLTAWTALVLLVGSVAELLTLFNVNGLISWHVAIGALLVPPALMKTASTGWRMIRYYTRNQPYVKAGPPPMLLRLLGPLVVVSTLGLLGSGVLLVLLGPTRAHGSLLDVLGFRIDWLTVHQAAFAVWGAATGLHLLGRIVPALRITMAPGRAAAAVPGSWTRWLLLAAMAVSAVALAVVLVHADGSWVGFHRFHLGRR</sequence>
<organism evidence="2 3">
    <name type="scientific">Kribbella orskensis</name>
    <dbReference type="NCBI Taxonomy" id="2512216"/>
    <lineage>
        <taxon>Bacteria</taxon>
        <taxon>Bacillati</taxon>
        <taxon>Actinomycetota</taxon>
        <taxon>Actinomycetes</taxon>
        <taxon>Propionibacteriales</taxon>
        <taxon>Kribbellaceae</taxon>
        <taxon>Kribbella</taxon>
    </lineage>
</organism>
<reference evidence="2 3" key="1">
    <citation type="journal article" date="2015" name="Stand. Genomic Sci.">
        <title>Genomic Encyclopedia of Bacterial and Archaeal Type Strains, Phase III: the genomes of soil and plant-associated and newly described type strains.</title>
        <authorList>
            <person name="Whitman W.B."/>
            <person name="Woyke T."/>
            <person name="Klenk H.P."/>
            <person name="Zhou Y."/>
            <person name="Lilburn T.G."/>
            <person name="Beck B.J."/>
            <person name="De Vos P."/>
            <person name="Vandamme P."/>
            <person name="Eisen J.A."/>
            <person name="Garrity G."/>
            <person name="Hugenholtz P."/>
            <person name="Kyrpides N.C."/>
        </authorList>
    </citation>
    <scope>NUCLEOTIDE SEQUENCE [LARGE SCALE GENOMIC DNA]</scope>
    <source>
        <strain evidence="2 3">VKM Ac-2538</strain>
    </source>
</reference>
<evidence type="ECO:0000313" key="3">
    <source>
        <dbReference type="Proteomes" id="UP000295818"/>
    </source>
</evidence>
<proteinExistence type="predicted"/>
<dbReference type="RefSeq" id="WP_132192473.1">
    <property type="nucleotide sequence ID" value="NZ_SLWM01000015.1"/>
</dbReference>
<evidence type="ECO:0000256" key="1">
    <source>
        <dbReference type="SAM" id="Phobius"/>
    </source>
</evidence>
<keyword evidence="3" id="KW-1185">Reference proteome</keyword>
<feature type="transmembrane region" description="Helical" evidence="1">
    <location>
        <begin position="125"/>
        <end position="150"/>
    </location>
</feature>
<feature type="transmembrane region" description="Helical" evidence="1">
    <location>
        <begin position="81"/>
        <end position="104"/>
    </location>
</feature>
<dbReference type="Proteomes" id="UP000295818">
    <property type="component" value="Unassembled WGS sequence"/>
</dbReference>
<keyword evidence="1" id="KW-1133">Transmembrane helix</keyword>
<accession>A0ABY2BDE6</accession>
<feature type="transmembrane region" description="Helical" evidence="1">
    <location>
        <begin position="53"/>
        <end position="75"/>
    </location>
</feature>
<keyword evidence="1" id="KW-0472">Membrane</keyword>
<dbReference type="EMBL" id="SLWM01000015">
    <property type="protein sequence ID" value="TCO17034.1"/>
    <property type="molecule type" value="Genomic_DNA"/>
</dbReference>
<name>A0ABY2BDE6_9ACTN</name>
<gene>
    <name evidence="2" type="ORF">EV644_11554</name>
</gene>
<comment type="caution">
    <text evidence="2">The sequence shown here is derived from an EMBL/GenBank/DDBJ whole genome shotgun (WGS) entry which is preliminary data.</text>
</comment>
<protein>
    <recommendedName>
        <fullName evidence="4">Cytochrome b561 bacterial/Ni-hydrogenase domain-containing protein</fullName>
    </recommendedName>
</protein>
<evidence type="ECO:0008006" key="4">
    <source>
        <dbReference type="Google" id="ProtNLM"/>
    </source>
</evidence>